<evidence type="ECO:0000259" key="1">
    <source>
        <dbReference type="Pfam" id="PF00611"/>
    </source>
</evidence>
<dbReference type="Pfam" id="PF00611">
    <property type="entry name" value="FCH"/>
    <property type="match status" value="1"/>
</dbReference>
<proteinExistence type="predicted"/>
<dbReference type="AlphaFoldDB" id="A0A8C4MQA6"/>
<accession>A0A8C4MQA6</accession>
<feature type="domain" description="FCH" evidence="1">
    <location>
        <begin position="21"/>
        <end position="55"/>
    </location>
</feature>
<organism evidence="2">
    <name type="scientific">Equus asinus asinus</name>
    <dbReference type="NCBI Taxonomy" id="83772"/>
    <lineage>
        <taxon>Eukaryota</taxon>
        <taxon>Metazoa</taxon>
        <taxon>Chordata</taxon>
        <taxon>Craniata</taxon>
        <taxon>Vertebrata</taxon>
        <taxon>Euteleostomi</taxon>
        <taxon>Mammalia</taxon>
        <taxon>Eutheria</taxon>
        <taxon>Laurasiatheria</taxon>
        <taxon>Perissodactyla</taxon>
        <taxon>Equidae</taxon>
        <taxon>Equus</taxon>
    </lineage>
</organism>
<name>A0A8C4MQA6_EQUAS</name>
<dbReference type="InterPro" id="IPR001060">
    <property type="entry name" value="FCH_dom"/>
</dbReference>
<dbReference type="SUPFAM" id="SSF103657">
    <property type="entry name" value="BAR/IMD domain-like"/>
    <property type="match status" value="1"/>
</dbReference>
<dbReference type="Ensembl" id="ENSEAST00005032536.1">
    <property type="protein sequence ID" value="ENSEASP00005029939.1"/>
    <property type="gene ID" value="ENSEASG00005020339.1"/>
</dbReference>
<protein>
    <submittedName>
        <fullName evidence="2">FCH and double SH3 domains 1</fullName>
    </submittedName>
</protein>
<dbReference type="Gene3D" id="1.20.1270.60">
    <property type="entry name" value="Arfaptin homology (AH) domain/BAR domain"/>
    <property type="match status" value="1"/>
</dbReference>
<reference evidence="2" key="1">
    <citation type="submission" date="2023-03" db="UniProtKB">
        <authorList>
            <consortium name="Ensembl"/>
        </authorList>
    </citation>
    <scope>IDENTIFICATION</scope>
</reference>
<dbReference type="InterPro" id="IPR027267">
    <property type="entry name" value="AH/BAR_dom_sf"/>
</dbReference>
<sequence length="101" mass="11945">MQPPPRKVKPAQEVKLRFLEQLNILQTRQQREADLLEDIRSYSKQRAAIEREYGQVWDAFLWTFPFVLHYQQCPSTHTPLLVKCKFVESGRFVSNLCCATF</sequence>
<gene>
    <name evidence="2" type="primary">FCHSD1</name>
</gene>
<evidence type="ECO:0000313" key="2">
    <source>
        <dbReference type="Ensembl" id="ENSEASP00005029939.1"/>
    </source>
</evidence>